<keyword evidence="1" id="KW-0479">Metal-binding</keyword>
<feature type="compositionally biased region" description="Polar residues" evidence="5">
    <location>
        <begin position="1"/>
        <end position="10"/>
    </location>
</feature>
<comment type="caution">
    <text evidence="7">The sequence shown here is derived from an EMBL/GenBank/DDBJ whole genome shotgun (WGS) entry which is preliminary data.</text>
</comment>
<feature type="domain" description="FYVE-type" evidence="6">
    <location>
        <begin position="511"/>
        <end position="571"/>
    </location>
</feature>
<keyword evidence="3" id="KW-0862">Zinc</keyword>
<dbReference type="GO" id="GO:0031902">
    <property type="term" value="C:late endosome membrane"/>
    <property type="evidence" value="ECO:0007669"/>
    <property type="project" value="TreeGrafter"/>
</dbReference>
<evidence type="ECO:0000256" key="1">
    <source>
        <dbReference type="ARBA" id="ARBA00022723"/>
    </source>
</evidence>
<dbReference type="PROSITE" id="PS50178">
    <property type="entry name" value="ZF_FYVE"/>
    <property type="match status" value="1"/>
</dbReference>
<dbReference type="GO" id="GO:0036258">
    <property type="term" value="P:multivesicular body assembly"/>
    <property type="evidence" value="ECO:0007669"/>
    <property type="project" value="InterPro"/>
</dbReference>
<feature type="compositionally biased region" description="Polar residues" evidence="5">
    <location>
        <begin position="100"/>
        <end position="115"/>
    </location>
</feature>
<dbReference type="SUPFAM" id="SSF57903">
    <property type="entry name" value="FYVE/PHD zinc finger"/>
    <property type="match status" value="1"/>
</dbReference>
<dbReference type="InterPro" id="IPR017455">
    <property type="entry name" value="Znf_FYVE-rel"/>
</dbReference>
<evidence type="ECO:0000259" key="6">
    <source>
        <dbReference type="PROSITE" id="PS50178"/>
    </source>
</evidence>
<accession>A0AAV3P3J2</accession>
<dbReference type="AlphaFoldDB" id="A0AAV3P3J2"/>
<dbReference type="GO" id="GO:0008270">
    <property type="term" value="F:zinc ion binding"/>
    <property type="evidence" value="ECO:0007669"/>
    <property type="project" value="UniProtKB-KW"/>
</dbReference>
<dbReference type="FunFam" id="3.30.40.10:FF:000312">
    <property type="entry name" value="Zinc finger, FYVE-type, endofin"/>
    <property type="match status" value="1"/>
</dbReference>
<sequence>MHQPNETTPFYQPPTAPPADYPPSPHNPNHPPPNYNQYNQTHSMPQLNPDYSYPPGQNPDPYSYTPTVSIYQSNGGNHNSAPKTGPGVSNYEGYSDQGGIYTSTVLSAPNNGPEVSNSDNSSKSNGGYGHQGGNYSSIVSTTGSYGPDRSLAPNSGPWVSDYGGYSDQGGNYSSTVSGGSYAPPKVSNYDSLNESNGAYGGYDHHGGNYSSSVSSGSYKPVNNAASYSAPPVPGYDSNGGYGGYGDQGGNFSSSVSGSHSSGSYAPPGHNSAPFSAPAVSSYDNGSDGNGGYGGYGDQGVYKYSGGKKAVDVGYGGGKGREESAGSVLFDDYGRPISGFNGREQSGGRIAPKIVKAVPKVDEHSDVKSGVQKYRVKILSEGYGQPDMDVLCQIGLDGIRILEPSTGRMLKIYPLETVTRWEVLDTYIFAFWAKTSVDAEPRRVRLKSNSHTTNNILDTVTAASIQVKEIGAIKPSESAKETEQPSEKKKGLTDWVNFIKPGNEEKDHWVPDEAVAKCTACGGAFSAFNRRHHCRNCGDLFCDKCTQGRIALTADENAQAVRVCDQCMAEVTQRLSNTKEAAVRVTGLQSHEDLAKKLQEVMNMNRKTSSGSVSGGSRTQMREVACPTCTVHLQVQVPASGSETIECSVCQQPFLVSAH</sequence>
<dbReference type="InterPro" id="IPR011011">
    <property type="entry name" value="Znf_FYVE_PHD"/>
</dbReference>
<keyword evidence="8" id="KW-1185">Reference proteome</keyword>
<gene>
    <name evidence="7" type="ORF">LIER_05902</name>
</gene>
<proteinExistence type="predicted"/>
<organism evidence="7 8">
    <name type="scientific">Lithospermum erythrorhizon</name>
    <name type="common">Purple gromwell</name>
    <name type="synonym">Lithospermum officinale var. erythrorhizon</name>
    <dbReference type="NCBI Taxonomy" id="34254"/>
    <lineage>
        <taxon>Eukaryota</taxon>
        <taxon>Viridiplantae</taxon>
        <taxon>Streptophyta</taxon>
        <taxon>Embryophyta</taxon>
        <taxon>Tracheophyta</taxon>
        <taxon>Spermatophyta</taxon>
        <taxon>Magnoliopsida</taxon>
        <taxon>eudicotyledons</taxon>
        <taxon>Gunneridae</taxon>
        <taxon>Pentapetalae</taxon>
        <taxon>asterids</taxon>
        <taxon>lamiids</taxon>
        <taxon>Boraginales</taxon>
        <taxon>Boraginaceae</taxon>
        <taxon>Boraginoideae</taxon>
        <taxon>Lithospermeae</taxon>
        <taxon>Lithospermum</taxon>
    </lineage>
</organism>
<dbReference type="InterPro" id="IPR000306">
    <property type="entry name" value="Znf_FYVE"/>
</dbReference>
<feature type="compositionally biased region" description="Polar residues" evidence="5">
    <location>
        <begin position="64"/>
        <end position="82"/>
    </location>
</feature>
<feature type="region of interest" description="Disordered" evidence="5">
    <location>
        <begin position="1"/>
        <end position="135"/>
    </location>
</feature>
<dbReference type="GO" id="GO:0043130">
    <property type="term" value="F:ubiquitin binding"/>
    <property type="evidence" value="ECO:0007669"/>
    <property type="project" value="InterPro"/>
</dbReference>
<evidence type="ECO:0000313" key="8">
    <source>
        <dbReference type="Proteomes" id="UP001454036"/>
    </source>
</evidence>
<evidence type="ECO:0000256" key="2">
    <source>
        <dbReference type="ARBA" id="ARBA00022771"/>
    </source>
</evidence>
<dbReference type="GO" id="GO:0000813">
    <property type="term" value="C:ESCRT I complex"/>
    <property type="evidence" value="ECO:0007669"/>
    <property type="project" value="TreeGrafter"/>
</dbReference>
<keyword evidence="2 4" id="KW-0863">Zinc-finger</keyword>
<evidence type="ECO:0000313" key="7">
    <source>
        <dbReference type="EMBL" id="GAA0145793.1"/>
    </source>
</evidence>
<dbReference type="PANTHER" id="PTHR46977:SF4">
    <property type="entry name" value="PROTEIN FREE1-LIKE"/>
    <property type="match status" value="1"/>
</dbReference>
<dbReference type="Proteomes" id="UP001454036">
    <property type="component" value="Unassembled WGS sequence"/>
</dbReference>
<dbReference type="PANTHER" id="PTHR46977">
    <property type="entry name" value="PROTEIN FREE1"/>
    <property type="match status" value="1"/>
</dbReference>
<evidence type="ECO:0000256" key="3">
    <source>
        <dbReference type="ARBA" id="ARBA00022833"/>
    </source>
</evidence>
<dbReference type="GO" id="GO:0070676">
    <property type="term" value="P:intralumenal vesicle formation"/>
    <property type="evidence" value="ECO:0007669"/>
    <property type="project" value="TreeGrafter"/>
</dbReference>
<feature type="compositionally biased region" description="Low complexity" evidence="5">
    <location>
        <begin position="116"/>
        <end position="125"/>
    </location>
</feature>
<evidence type="ECO:0000256" key="5">
    <source>
        <dbReference type="SAM" id="MobiDB-lite"/>
    </source>
</evidence>
<protein>
    <recommendedName>
        <fullName evidence="6">FYVE-type domain-containing protein</fullName>
    </recommendedName>
</protein>
<dbReference type="SMART" id="SM00064">
    <property type="entry name" value="FYVE"/>
    <property type="match status" value="1"/>
</dbReference>
<feature type="compositionally biased region" description="Pro residues" evidence="5">
    <location>
        <begin position="11"/>
        <end position="34"/>
    </location>
</feature>
<dbReference type="InterPro" id="IPR045893">
    <property type="entry name" value="FREE1"/>
</dbReference>
<name>A0AAV3P3J2_LITER</name>
<evidence type="ECO:0000256" key="4">
    <source>
        <dbReference type="PROSITE-ProRule" id="PRU00091"/>
    </source>
</evidence>
<dbReference type="EMBL" id="BAABME010000832">
    <property type="protein sequence ID" value="GAA0145793.1"/>
    <property type="molecule type" value="Genomic_DNA"/>
</dbReference>
<dbReference type="InterPro" id="IPR013083">
    <property type="entry name" value="Znf_RING/FYVE/PHD"/>
</dbReference>
<dbReference type="Pfam" id="PF01363">
    <property type="entry name" value="FYVE"/>
    <property type="match status" value="1"/>
</dbReference>
<dbReference type="Gene3D" id="3.30.40.10">
    <property type="entry name" value="Zinc/RING finger domain, C3HC4 (zinc finger)"/>
    <property type="match status" value="1"/>
</dbReference>
<reference evidence="7 8" key="1">
    <citation type="submission" date="2024-01" db="EMBL/GenBank/DDBJ databases">
        <title>The complete chloroplast genome sequence of Lithospermum erythrorhizon: insights into the phylogenetic relationship among Boraginaceae species and the maternal lineages of purple gromwells.</title>
        <authorList>
            <person name="Okada T."/>
            <person name="Watanabe K."/>
        </authorList>
    </citation>
    <scope>NUCLEOTIDE SEQUENCE [LARGE SCALE GENOMIC DNA]</scope>
</reference>